<accession>A0A830BDT3</accession>
<protein>
    <submittedName>
        <fullName evidence="2">Sister-chromatid cohesion protein 3</fullName>
    </submittedName>
</protein>
<comment type="caution">
    <text evidence="2">The sequence shown here is derived from an EMBL/GenBank/DDBJ whole genome shotgun (WGS) entry which is preliminary data.</text>
</comment>
<dbReference type="Pfam" id="PF24571">
    <property type="entry name" value="HEAT_SCC3-SA"/>
    <property type="match status" value="1"/>
</dbReference>
<dbReference type="InterPro" id="IPR056396">
    <property type="entry name" value="HEAT_SCC3-SA"/>
</dbReference>
<dbReference type="EMBL" id="BMAC01000063">
    <property type="protein sequence ID" value="GFP83419.1"/>
    <property type="molecule type" value="Genomic_DNA"/>
</dbReference>
<dbReference type="GO" id="GO:0005634">
    <property type="term" value="C:nucleus"/>
    <property type="evidence" value="ECO:0007669"/>
    <property type="project" value="TreeGrafter"/>
</dbReference>
<feature type="domain" description="Cohesin subunit SCC3/SA HEAT-repeats" evidence="1">
    <location>
        <begin position="1"/>
        <end position="41"/>
    </location>
</feature>
<evidence type="ECO:0000259" key="1">
    <source>
        <dbReference type="Pfam" id="PF24571"/>
    </source>
</evidence>
<dbReference type="AlphaFoldDB" id="A0A830BDT3"/>
<evidence type="ECO:0000313" key="2">
    <source>
        <dbReference type="EMBL" id="GFP83419.1"/>
    </source>
</evidence>
<dbReference type="PANTHER" id="PTHR11199">
    <property type="entry name" value="STROMAL ANTIGEN"/>
    <property type="match status" value="1"/>
</dbReference>
<dbReference type="GO" id="GO:0007062">
    <property type="term" value="P:sister chromatid cohesion"/>
    <property type="evidence" value="ECO:0007669"/>
    <property type="project" value="TreeGrafter"/>
</dbReference>
<sequence length="61" mass="7362">MMKTYPQLLRKFMSDKDKVAPLVEIIVHMNLELYSLKRQEQVDLYNCLAMWINLLSLQYIQ</sequence>
<dbReference type="OrthoDB" id="498590at2759"/>
<dbReference type="GO" id="GO:0003682">
    <property type="term" value="F:chromatin binding"/>
    <property type="evidence" value="ECO:0007669"/>
    <property type="project" value="TreeGrafter"/>
</dbReference>
<dbReference type="InterPro" id="IPR039662">
    <property type="entry name" value="Cohesin_Scc3/SA"/>
</dbReference>
<evidence type="ECO:0000313" key="3">
    <source>
        <dbReference type="Proteomes" id="UP000653305"/>
    </source>
</evidence>
<dbReference type="PANTHER" id="PTHR11199:SF0">
    <property type="entry name" value="LD34181P-RELATED"/>
    <property type="match status" value="1"/>
</dbReference>
<keyword evidence="3" id="KW-1185">Reference proteome</keyword>
<dbReference type="GO" id="GO:0008278">
    <property type="term" value="C:cohesin complex"/>
    <property type="evidence" value="ECO:0007669"/>
    <property type="project" value="TreeGrafter"/>
</dbReference>
<dbReference type="Proteomes" id="UP000653305">
    <property type="component" value="Unassembled WGS sequence"/>
</dbReference>
<gene>
    <name evidence="2" type="ORF">PHJA_000485300</name>
</gene>
<reference evidence="2" key="1">
    <citation type="submission" date="2020-07" db="EMBL/GenBank/DDBJ databases">
        <title>Ethylene signaling mediates host invasion by parasitic plants.</title>
        <authorList>
            <person name="Yoshida S."/>
        </authorList>
    </citation>
    <scope>NUCLEOTIDE SEQUENCE</scope>
    <source>
        <strain evidence="2">Okayama</strain>
    </source>
</reference>
<dbReference type="GO" id="GO:0000785">
    <property type="term" value="C:chromatin"/>
    <property type="evidence" value="ECO:0007669"/>
    <property type="project" value="TreeGrafter"/>
</dbReference>
<proteinExistence type="predicted"/>
<organism evidence="2 3">
    <name type="scientific">Phtheirospermum japonicum</name>
    <dbReference type="NCBI Taxonomy" id="374723"/>
    <lineage>
        <taxon>Eukaryota</taxon>
        <taxon>Viridiplantae</taxon>
        <taxon>Streptophyta</taxon>
        <taxon>Embryophyta</taxon>
        <taxon>Tracheophyta</taxon>
        <taxon>Spermatophyta</taxon>
        <taxon>Magnoliopsida</taxon>
        <taxon>eudicotyledons</taxon>
        <taxon>Gunneridae</taxon>
        <taxon>Pentapetalae</taxon>
        <taxon>asterids</taxon>
        <taxon>lamiids</taxon>
        <taxon>Lamiales</taxon>
        <taxon>Orobanchaceae</taxon>
        <taxon>Orobanchaceae incertae sedis</taxon>
        <taxon>Phtheirospermum</taxon>
    </lineage>
</organism>
<name>A0A830BDT3_9LAMI</name>